<proteinExistence type="evidence at transcript level"/>
<gene>
    <name evidence="5" type="primary">EjMT4</name>
</gene>
<dbReference type="InterPro" id="IPR005299">
    <property type="entry name" value="MeTrfase_7"/>
</dbReference>
<dbReference type="AlphaFoldDB" id="A0A1B4Z3W0"/>
<accession>A0A1B4Z3W0</accession>
<dbReference type="GO" id="GO:0046872">
    <property type="term" value="F:metal ion binding"/>
    <property type="evidence" value="ECO:0007669"/>
    <property type="project" value="UniProtKB-KW"/>
</dbReference>
<dbReference type="GO" id="GO:0032259">
    <property type="term" value="P:methylation"/>
    <property type="evidence" value="ECO:0007669"/>
    <property type="project" value="UniProtKB-KW"/>
</dbReference>
<evidence type="ECO:0000256" key="1">
    <source>
        <dbReference type="ARBA" id="ARBA00022603"/>
    </source>
</evidence>
<dbReference type="InterPro" id="IPR042086">
    <property type="entry name" value="MeTrfase_capping"/>
</dbReference>
<dbReference type="PANTHER" id="PTHR31009">
    <property type="entry name" value="S-ADENOSYL-L-METHIONINE:CARBOXYL METHYLTRANSFERASE FAMILY PROTEIN"/>
    <property type="match status" value="1"/>
</dbReference>
<dbReference type="EMBL" id="LC127200">
    <property type="protein sequence ID" value="BAV54106.1"/>
    <property type="molecule type" value="mRNA"/>
</dbReference>
<keyword evidence="3" id="KW-0479">Metal-binding</keyword>
<reference evidence="5" key="1">
    <citation type="submission" date="2016-02" db="EMBL/GenBank/DDBJ databases">
        <title>Loquat methyltransferase.</title>
        <authorList>
            <person name="Koeduka T."/>
            <person name="Kajiyama M."/>
            <person name="Suzuki H."/>
            <person name="Furuta T."/>
            <person name="Tsuge T."/>
            <person name="Matsui K."/>
        </authorList>
    </citation>
    <scope>NUCLEOTIDE SEQUENCE</scope>
    <source>
        <tissue evidence="5">Flower</tissue>
    </source>
</reference>
<dbReference type="Pfam" id="PF03492">
    <property type="entry name" value="Methyltransf_7"/>
    <property type="match status" value="1"/>
</dbReference>
<evidence type="ECO:0000313" key="5">
    <source>
        <dbReference type="EMBL" id="BAV54106.1"/>
    </source>
</evidence>
<evidence type="ECO:0000256" key="2">
    <source>
        <dbReference type="ARBA" id="ARBA00022679"/>
    </source>
</evidence>
<evidence type="ECO:0000256" key="4">
    <source>
        <dbReference type="ARBA" id="ARBA00022842"/>
    </source>
</evidence>
<keyword evidence="4" id="KW-0460">Magnesium</keyword>
<dbReference type="GO" id="GO:0008168">
    <property type="term" value="F:methyltransferase activity"/>
    <property type="evidence" value="ECO:0007669"/>
    <property type="project" value="UniProtKB-KW"/>
</dbReference>
<name>A0A1B4Z3W0_9ROSA</name>
<evidence type="ECO:0000256" key="3">
    <source>
        <dbReference type="ARBA" id="ARBA00022723"/>
    </source>
</evidence>
<sequence>MEVEQVLHMNGGIGKTSYATNSLLQRAVISMVKPIVKASIEQLCSTLFSDCLKIADLGCSSGPNTLSAVSDIIHNIHATFHKLNRPSPSLQAFLNDLPGNDFNTVFRSLPGFYKKLEEDQKLGPCFITAMPGSFYGRLFPNNSLHFVHSNYALMWISEAPKRLMTKEGEGLNKKNICIAKTSPYAVYKLYLEQFKKDFTVFLRSRAEELVPGGSMVLTTMGSIKSHDPLCIWEVVGLKLNDMVLEGLIEKEKLEIFNLPYYAPTTKEVEDVIEAEGSFTLQSLEVFKNDWDSYIKHADSGLDKKARAAVLATDIRAVGEPILATQFGEAAMDDLFHRFEEDVLDHMEMENCQYINLVISLTKER</sequence>
<keyword evidence="1 5" id="KW-0489">Methyltransferase</keyword>
<dbReference type="SUPFAM" id="SSF53335">
    <property type="entry name" value="S-adenosyl-L-methionine-dependent methyltransferases"/>
    <property type="match status" value="1"/>
</dbReference>
<protein>
    <submittedName>
        <fullName evidence="5">Carboxyl methyltransferase</fullName>
    </submittedName>
</protein>
<organism evidence="5">
    <name type="scientific">Eriobotrya japonica</name>
    <dbReference type="NCBI Taxonomy" id="32224"/>
    <lineage>
        <taxon>Eukaryota</taxon>
        <taxon>Viridiplantae</taxon>
        <taxon>Streptophyta</taxon>
        <taxon>Embryophyta</taxon>
        <taxon>Tracheophyta</taxon>
        <taxon>Spermatophyta</taxon>
        <taxon>Magnoliopsida</taxon>
        <taxon>eudicotyledons</taxon>
        <taxon>Gunneridae</taxon>
        <taxon>Pentapetalae</taxon>
        <taxon>rosids</taxon>
        <taxon>fabids</taxon>
        <taxon>Rosales</taxon>
        <taxon>Rosaceae</taxon>
        <taxon>Amygdaloideae</taxon>
        <taxon>Maleae</taxon>
        <taxon>Eriobotrya</taxon>
    </lineage>
</organism>
<dbReference type="Gene3D" id="1.10.1200.270">
    <property type="entry name" value="Methyltransferase, alpha-helical capping domain"/>
    <property type="match status" value="1"/>
</dbReference>
<dbReference type="Gene3D" id="3.40.50.150">
    <property type="entry name" value="Vaccinia Virus protein VP39"/>
    <property type="match status" value="1"/>
</dbReference>
<dbReference type="InterPro" id="IPR029063">
    <property type="entry name" value="SAM-dependent_MTases_sf"/>
</dbReference>
<keyword evidence="2" id="KW-0808">Transferase</keyword>